<dbReference type="EMBL" id="MVGT01002031">
    <property type="protein sequence ID" value="OVA10134.1"/>
    <property type="molecule type" value="Genomic_DNA"/>
</dbReference>
<gene>
    <name evidence="1" type="ORF">BVC80_1591g42</name>
</gene>
<accession>A0A200QI47</accession>
<comment type="caution">
    <text evidence="1">The sequence shown here is derived from an EMBL/GenBank/DDBJ whole genome shotgun (WGS) entry which is preliminary data.</text>
</comment>
<dbReference type="InParanoid" id="A0A200QI47"/>
<evidence type="ECO:0000313" key="2">
    <source>
        <dbReference type="Proteomes" id="UP000195402"/>
    </source>
</evidence>
<name>A0A200QI47_MACCD</name>
<sequence length="113" mass="13041">MANTKSLFDSAESINHYIARYFIENKLKERKRTEPAAECCFTLFPLIPTIPFKKANTVHWFLVHFIRTSSSAEFLSPSDAEGKWLSSLRGPSIGFKTGILVDFDEIWNHFHVF</sequence>
<protein>
    <submittedName>
        <fullName evidence="1">Uncharacterized protein</fullName>
    </submittedName>
</protein>
<reference evidence="1 2" key="1">
    <citation type="journal article" date="2017" name="Mol. Plant">
        <title>The Genome of Medicinal Plant Macleaya cordata Provides New Insights into Benzylisoquinoline Alkaloids Metabolism.</title>
        <authorList>
            <person name="Liu X."/>
            <person name="Liu Y."/>
            <person name="Huang P."/>
            <person name="Ma Y."/>
            <person name="Qing Z."/>
            <person name="Tang Q."/>
            <person name="Cao H."/>
            <person name="Cheng P."/>
            <person name="Zheng Y."/>
            <person name="Yuan Z."/>
            <person name="Zhou Y."/>
            <person name="Liu J."/>
            <person name="Tang Z."/>
            <person name="Zhuo Y."/>
            <person name="Zhang Y."/>
            <person name="Yu L."/>
            <person name="Huang J."/>
            <person name="Yang P."/>
            <person name="Peng Q."/>
            <person name="Zhang J."/>
            <person name="Jiang W."/>
            <person name="Zhang Z."/>
            <person name="Lin K."/>
            <person name="Ro D.K."/>
            <person name="Chen X."/>
            <person name="Xiong X."/>
            <person name="Shang Y."/>
            <person name="Huang S."/>
            <person name="Zeng J."/>
        </authorList>
    </citation>
    <scope>NUCLEOTIDE SEQUENCE [LARGE SCALE GENOMIC DNA]</scope>
    <source>
        <strain evidence="2">cv. BLH2017</strain>
        <tissue evidence="1">Root</tissue>
    </source>
</reference>
<proteinExistence type="predicted"/>
<dbReference type="Proteomes" id="UP000195402">
    <property type="component" value="Unassembled WGS sequence"/>
</dbReference>
<keyword evidence="2" id="KW-1185">Reference proteome</keyword>
<evidence type="ECO:0000313" key="1">
    <source>
        <dbReference type="EMBL" id="OVA10134.1"/>
    </source>
</evidence>
<dbReference type="AlphaFoldDB" id="A0A200QI47"/>
<organism evidence="1 2">
    <name type="scientific">Macleaya cordata</name>
    <name type="common">Five-seeded plume-poppy</name>
    <name type="synonym">Bocconia cordata</name>
    <dbReference type="NCBI Taxonomy" id="56857"/>
    <lineage>
        <taxon>Eukaryota</taxon>
        <taxon>Viridiplantae</taxon>
        <taxon>Streptophyta</taxon>
        <taxon>Embryophyta</taxon>
        <taxon>Tracheophyta</taxon>
        <taxon>Spermatophyta</taxon>
        <taxon>Magnoliopsida</taxon>
        <taxon>Ranunculales</taxon>
        <taxon>Papaveraceae</taxon>
        <taxon>Papaveroideae</taxon>
        <taxon>Macleaya</taxon>
    </lineage>
</organism>